<keyword evidence="4" id="KW-1185">Reference proteome</keyword>
<accession>A0A250X213</accession>
<feature type="compositionally biased region" description="Polar residues" evidence="2">
    <location>
        <begin position="95"/>
        <end position="106"/>
    </location>
</feature>
<feature type="compositionally biased region" description="Low complexity" evidence="2">
    <location>
        <begin position="1741"/>
        <end position="1760"/>
    </location>
</feature>
<feature type="compositionally biased region" description="Basic and acidic residues" evidence="2">
    <location>
        <begin position="227"/>
        <end position="244"/>
    </location>
</feature>
<proteinExistence type="predicted"/>
<feature type="coiled-coil region" evidence="1">
    <location>
        <begin position="813"/>
        <end position="843"/>
    </location>
</feature>
<feature type="compositionally biased region" description="Polar residues" evidence="2">
    <location>
        <begin position="971"/>
        <end position="980"/>
    </location>
</feature>
<feature type="compositionally biased region" description="Polar residues" evidence="2">
    <location>
        <begin position="1431"/>
        <end position="1454"/>
    </location>
</feature>
<evidence type="ECO:0000256" key="1">
    <source>
        <dbReference type="SAM" id="Coils"/>
    </source>
</evidence>
<feature type="compositionally biased region" description="Polar residues" evidence="2">
    <location>
        <begin position="1"/>
        <end position="13"/>
    </location>
</feature>
<feature type="compositionally biased region" description="Polar residues" evidence="2">
    <location>
        <begin position="117"/>
        <end position="140"/>
    </location>
</feature>
<feature type="compositionally biased region" description="Polar residues" evidence="2">
    <location>
        <begin position="477"/>
        <end position="490"/>
    </location>
</feature>
<feature type="region of interest" description="Disordered" evidence="2">
    <location>
        <begin position="939"/>
        <end position="980"/>
    </location>
</feature>
<feature type="compositionally biased region" description="Polar residues" evidence="2">
    <location>
        <begin position="1903"/>
        <end position="1913"/>
    </location>
</feature>
<dbReference type="EMBL" id="BEGY01000022">
    <property type="protein sequence ID" value="GAX77111.1"/>
    <property type="molecule type" value="Genomic_DNA"/>
</dbReference>
<reference evidence="3 4" key="1">
    <citation type="submission" date="2017-08" db="EMBL/GenBank/DDBJ databases">
        <title>Acidophilic green algal genome provides insights into adaptation to an acidic environment.</title>
        <authorList>
            <person name="Hirooka S."/>
            <person name="Hirose Y."/>
            <person name="Kanesaki Y."/>
            <person name="Higuchi S."/>
            <person name="Fujiwara T."/>
            <person name="Onuma R."/>
            <person name="Era A."/>
            <person name="Ohbayashi R."/>
            <person name="Uzuka A."/>
            <person name="Nozaki H."/>
            <person name="Yoshikawa H."/>
            <person name="Miyagishima S.Y."/>
        </authorList>
    </citation>
    <scope>NUCLEOTIDE SEQUENCE [LARGE SCALE GENOMIC DNA]</scope>
    <source>
        <strain evidence="3 4">NIES-2499</strain>
    </source>
</reference>
<evidence type="ECO:0000313" key="3">
    <source>
        <dbReference type="EMBL" id="GAX77111.1"/>
    </source>
</evidence>
<feature type="region of interest" description="Disordered" evidence="2">
    <location>
        <begin position="1"/>
        <end position="20"/>
    </location>
</feature>
<feature type="region of interest" description="Disordered" evidence="2">
    <location>
        <begin position="645"/>
        <end position="674"/>
    </location>
</feature>
<feature type="compositionally biased region" description="Polar residues" evidence="2">
    <location>
        <begin position="516"/>
        <end position="547"/>
    </location>
</feature>
<feature type="region of interest" description="Disordered" evidence="2">
    <location>
        <begin position="1739"/>
        <end position="1770"/>
    </location>
</feature>
<comment type="caution">
    <text evidence="3">The sequence shown here is derived from an EMBL/GenBank/DDBJ whole genome shotgun (WGS) entry which is preliminary data.</text>
</comment>
<feature type="compositionally biased region" description="Polar residues" evidence="2">
    <location>
        <begin position="1385"/>
        <end position="1405"/>
    </location>
</feature>
<name>A0A250X213_9CHLO</name>
<feature type="region of interest" description="Disordered" evidence="2">
    <location>
        <begin position="1423"/>
        <end position="1471"/>
    </location>
</feature>
<feature type="region of interest" description="Disordered" evidence="2">
    <location>
        <begin position="1903"/>
        <end position="1938"/>
    </location>
</feature>
<feature type="compositionally biased region" description="Polar residues" evidence="2">
    <location>
        <begin position="445"/>
        <end position="469"/>
    </location>
</feature>
<evidence type="ECO:0000313" key="4">
    <source>
        <dbReference type="Proteomes" id="UP000232323"/>
    </source>
</evidence>
<feature type="region of interest" description="Disordered" evidence="2">
    <location>
        <begin position="442"/>
        <end position="568"/>
    </location>
</feature>
<evidence type="ECO:0000256" key="2">
    <source>
        <dbReference type="SAM" id="MobiDB-lite"/>
    </source>
</evidence>
<feature type="region of interest" description="Disordered" evidence="2">
    <location>
        <begin position="204"/>
        <end position="255"/>
    </location>
</feature>
<protein>
    <submittedName>
        <fullName evidence="3">Uncharacterized protein</fullName>
    </submittedName>
</protein>
<dbReference type="Proteomes" id="UP000232323">
    <property type="component" value="Unassembled WGS sequence"/>
</dbReference>
<feature type="region of interest" description="Disordered" evidence="2">
    <location>
        <begin position="88"/>
        <end position="143"/>
    </location>
</feature>
<feature type="region of interest" description="Disordered" evidence="2">
    <location>
        <begin position="1384"/>
        <end position="1405"/>
    </location>
</feature>
<sequence length="2298" mass="240970">MEIPSQTERAQNTSGGGGAASRLIAPSQLLTLLQQRCLHKADGITQPHVLEASLVRSLEAAGLVASTDMATTLRTDDLHETAENITLEGAHSGSPVHNHQMDSSGTIPLEGVHSGSPVYNDQLDSSGTMSQPPFHTSSDLPGSPPNISAGLEVFSSLPTGPQLFQDVPTMTPSGLDLIHNPLQDVPTMTPSGLDLIHNPLQDVPTMTPSGLDLIHNPLRSRPHSRTHSPDSRRSSLHSSPDHRHSNSSGSPETRRMARTSLGTMSGDAEAVTIDGRTGTWLHHHSSEEPWRLLASATPATHAYLQSLNTPTNSPQVEWSTLAQSRQTNHTSPAEIPSLCILSPYTTTTVLPGEFMLSSVMVAEPSTDNRETVQRFQEGGQPMMISQQFTAEVDTEPFHLEVDGVSVHQGVAEADESTVDSNPDVAFNGLRAAERQVEMRVEAHKQQQVTKAQSPDFTPTLSEPTDSFGNGFSHIALRSSSPQKNATSSTLRHPASATKTRGRSLILQAGKVGGRYVSSSTANRSREVNLSSSDGARHTTSTLHQQQLGMGGAVASSRPLSPSPDAPSDCGTFSVAGPYHCTDYASSEYYDQSRVSKQACNSGRASSAGGGKPARSRGCTAAAAASFSPDPVVRVQARVSAAQSRSPVSLPGWSPARANVPPPSGTVSGHPLSHHQGKRFANYKEADIPANYSTSYQSVKSPAAMAAAAAACEVMGSIRDAGRLCLSPASIATKDAPHRQRAASSPAPTYLELLKQAARPKNIMAAASSPSRRLTSSEKLCSLKGGTCSGVVPGTFLPADPNSSHAMISEYDHRNFMARQQELLERKRESMKKEVAQREKVLEQQLTGRPEISPFSSGLKRSVADLIAWGKRKECQQSLARNLKEQLEHVAEGSSSQHTFKPAMNQRSRQMIATLQAASDKKAAEASVSTSVLPLSYPFSPSGSSKPWGGNTSRHKLAASRSGSAPPVVAPSLNSASSRTHLLSNPGAATLSAKHASARKYSTGRVKPGLGYGAKSVVTLSPLVATAAASAKAGAMLLLEKDTDLQNTGKCQVIPTDDSSAVIVDEEDSNPDPIQTAINQLESVKIAMADGWLTSEEAEEYARQYMKAKAYIQAAKASAEEAVRAISTSSPHPPFLSNSLPADEHAPALSVNTPLQESPSESYIATSNLKTAMIPGGLPFKASNHNRNEPGIVYQTAHVMKSRFSISDTASSSSSHGGALSDATGTPLVSASGLPDYNVDKESASYLSEASVSTSAAGHVLVAGKGVVTKILASSQSRGKAVAATASTCQSPSKAPSMPLPLGSTGMMASPQAPVPSINYAAVSVVDSVDVATTVSSNVLPPTVSTLAAATSQQHASAALSQLQTLMGSMEEAAKRKLITAPAGTSLKQGQQAGQSLQADDTETASHTSMSVYAGSLFNHEVPSSMRRKQGHQGTTPSRSTASDSNYSGTSSAVSSPLRGLDSSRRSTRMSPRSALLANSTMMDDGFSYQHQLDAALPAMEAAAAMGTTESIMMRDGIIGRCSAGSGAASAGTSFGGAEAAEHNARLVAHRETSILVPVTLRGLVSAAYMHSLAAAKHASSAETQRDSHSLDIIIASGQQTTSDDLEGVTGNNDLSLIHNRSTASPQWPGLAAMEAAAAVSSSASARSSSCLLVSPRPAAASVQAASSQALSSQNLAALTAVENAALCDLIERELEELVRPHLNGMQPLQRLPKGTYTGVGINKGMVSPDCSPRTFQKLHHNPPTSSHTTPHSSTHFTPRSGNLQGGPKDYRGSTSPLHSILLPGAVVHSTLLPGDHVAATRATDDVQSRMLAATSSGGHYDCQAIMTTNIHHGKASKIGVSSLDSLGPYIPNSSARTQSVREERPGSVAAAAAAILAGTAKPIAVRPKSVSKPVVKAVSSRSTCASPRPQTASRAAGITPRSSARAAVISPPRNNTSRQQQGYLGMLLQRIDVLRAAAACGDRQAVQHSWLAVQADLQAMRSGSTSSLPTKDVAVLEAANTSGMQQQTAAEGFSVHQEVFAVLELLEPQSHGARLEHEPLSHSQHHRPCVPVQEGEHLAGEEAVSPPLWSGNSATTVSCKEGSPYADDSHAAEINQHLLQGRTISHAAAAASSVTGAARHSSQLLQQFEKHQPASEHILLLQANPMFGLRRETESPVVSPRTSLEAWSRSQPVILTTPGNTMHSANQGHNQSLMILPPRQQTQHAVVVSIGSRLQHVKGVGEGGADAGGGQEQQMVAEVRRAGEVQPCHESGMTKVLKSSPGPEIISDAEAQCSTTLLSTATLDMVVVDNPIAASCQE</sequence>
<keyword evidence="1" id="KW-0175">Coiled coil</keyword>
<gene>
    <name evidence="3" type="ORF">CEUSTIGMA_g4557.t1</name>
</gene>
<organism evidence="3 4">
    <name type="scientific">Chlamydomonas eustigma</name>
    <dbReference type="NCBI Taxonomy" id="1157962"/>
    <lineage>
        <taxon>Eukaryota</taxon>
        <taxon>Viridiplantae</taxon>
        <taxon>Chlorophyta</taxon>
        <taxon>core chlorophytes</taxon>
        <taxon>Chlorophyceae</taxon>
        <taxon>CS clade</taxon>
        <taxon>Chlamydomonadales</taxon>
        <taxon>Chlamydomonadaceae</taxon>
        <taxon>Chlamydomonas</taxon>
    </lineage>
</organism>